<sequence length="272" mass="30163">MAKKVSKFFRVFTEGNTTDGRVVERSWIEDMAATYDQAKYGARIWLEHIRSVLPDSPFKAYGDVRAVKAQEVEDGKLALFAQIDPTDDLVAMNKKRQKIYTSVEIDPDFAKSGKCYLAGLAVTDSPASLGTEMLEFSASAKVNPLAERKQKPENLFTAAIEAELEFEDDEEQESGLFSKVSALLNKNKKQTDGNFGDISKAVEAIAHSFTQLESDTQKQLSETTNNYNALNEKHTQLQEAFNTLKEQLSNEESGGQQRKPATGGDGQIQTDC</sequence>
<dbReference type="EMBL" id="AUXT01000199">
    <property type="protein sequence ID" value="KZN43987.1"/>
    <property type="molecule type" value="Genomic_DNA"/>
</dbReference>
<dbReference type="Pfam" id="PF05929">
    <property type="entry name" value="Phage_GPO"/>
    <property type="match status" value="1"/>
</dbReference>
<reference evidence="2 3" key="1">
    <citation type="submission" date="2013-07" db="EMBL/GenBank/DDBJ databases">
        <title>Comparative Genomic and Metabolomic Analysis of Twelve Strains of Pseudoalteromonas luteoviolacea.</title>
        <authorList>
            <person name="Vynne N.G."/>
            <person name="Mansson M."/>
            <person name="Gram L."/>
        </authorList>
    </citation>
    <scope>NUCLEOTIDE SEQUENCE [LARGE SCALE GENOMIC DNA]</scope>
    <source>
        <strain evidence="2 3">NCIMB 1942</strain>
    </source>
</reference>
<dbReference type="OrthoDB" id="5625143at2"/>
<dbReference type="RefSeq" id="WP_063378698.1">
    <property type="nucleotide sequence ID" value="NZ_AUXT01000199.1"/>
</dbReference>
<comment type="caution">
    <text evidence="2">The sequence shown here is derived from an EMBL/GenBank/DDBJ whole genome shotgun (WGS) entry which is preliminary data.</text>
</comment>
<dbReference type="Proteomes" id="UP000076587">
    <property type="component" value="Unassembled WGS sequence"/>
</dbReference>
<evidence type="ECO:0000256" key="1">
    <source>
        <dbReference type="SAM" id="MobiDB-lite"/>
    </source>
</evidence>
<accession>A0A166Z6H1</accession>
<dbReference type="PATRIC" id="fig|1365253.3.peg.4354"/>
<organism evidence="2 3">
    <name type="scientific">Pseudoalteromonas luteoviolacea NCIMB 1942</name>
    <dbReference type="NCBI Taxonomy" id="1365253"/>
    <lineage>
        <taxon>Bacteria</taxon>
        <taxon>Pseudomonadati</taxon>
        <taxon>Pseudomonadota</taxon>
        <taxon>Gammaproteobacteria</taxon>
        <taxon>Alteromonadales</taxon>
        <taxon>Pseudoalteromonadaceae</taxon>
        <taxon>Pseudoalteromonas</taxon>
    </lineage>
</organism>
<feature type="compositionally biased region" description="Polar residues" evidence="1">
    <location>
        <begin position="238"/>
        <end position="256"/>
    </location>
</feature>
<evidence type="ECO:0000313" key="3">
    <source>
        <dbReference type="Proteomes" id="UP000076587"/>
    </source>
</evidence>
<feature type="region of interest" description="Disordered" evidence="1">
    <location>
        <begin position="238"/>
        <end position="272"/>
    </location>
</feature>
<name>A0A166Z6H1_9GAMM</name>
<gene>
    <name evidence="2" type="ORF">N482_18000</name>
</gene>
<dbReference type="InterPro" id="IPR009228">
    <property type="entry name" value="Capsid_scaffold_GpO"/>
</dbReference>
<protein>
    <submittedName>
        <fullName evidence="2">Capsid scaffolding protein</fullName>
    </submittedName>
</protein>
<evidence type="ECO:0000313" key="2">
    <source>
        <dbReference type="EMBL" id="KZN43987.1"/>
    </source>
</evidence>
<dbReference type="Gene3D" id="1.20.5.300">
    <property type="match status" value="1"/>
</dbReference>
<proteinExistence type="predicted"/>
<dbReference type="AlphaFoldDB" id="A0A166Z6H1"/>